<dbReference type="EMBL" id="JTCM02000183">
    <property type="protein sequence ID" value="NEU77360.1"/>
    <property type="molecule type" value="Genomic_DNA"/>
</dbReference>
<protein>
    <submittedName>
        <fullName evidence="1">Uncharacterized protein</fullName>
    </submittedName>
</protein>
<evidence type="ECO:0000313" key="2">
    <source>
        <dbReference type="Proteomes" id="UP000031549"/>
    </source>
</evidence>
<keyword evidence="2" id="KW-1185">Reference proteome</keyword>
<dbReference type="Proteomes" id="UP000031549">
    <property type="component" value="Unassembled WGS sequence"/>
</dbReference>
<proteinExistence type="predicted"/>
<reference evidence="1 2" key="1">
    <citation type="journal article" date="2015" name="Genome Announc.">
        <title>Draft Genome Sequence of Cyanobacterium Hassallia byssoidea Strain VB512170, Isolated from Monuments in India.</title>
        <authorList>
            <person name="Singh D."/>
            <person name="Chandrababunaidu M.M."/>
            <person name="Panda A."/>
            <person name="Sen D."/>
            <person name="Bhattacharyya S."/>
            <person name="Adhikary S.P."/>
            <person name="Tripathy S."/>
        </authorList>
    </citation>
    <scope>NUCLEOTIDE SEQUENCE [LARGE SCALE GENOMIC DNA]</scope>
    <source>
        <strain evidence="1 2">VB512170</strain>
    </source>
</reference>
<organism evidence="1 2">
    <name type="scientific">Hassallia byssoidea VB512170</name>
    <dbReference type="NCBI Taxonomy" id="1304833"/>
    <lineage>
        <taxon>Bacteria</taxon>
        <taxon>Bacillati</taxon>
        <taxon>Cyanobacteriota</taxon>
        <taxon>Cyanophyceae</taxon>
        <taxon>Nostocales</taxon>
        <taxon>Tolypothrichaceae</taxon>
        <taxon>Hassallia</taxon>
    </lineage>
</organism>
<dbReference type="RefSeq" id="WP_039753145.1">
    <property type="nucleotide sequence ID" value="NZ_JTCM02000183.1"/>
</dbReference>
<accession>A0A846HN88</accession>
<name>A0A846HN88_9CYAN</name>
<dbReference type="AlphaFoldDB" id="A0A846HN88"/>
<evidence type="ECO:0000313" key="1">
    <source>
        <dbReference type="EMBL" id="NEU77360.1"/>
    </source>
</evidence>
<gene>
    <name evidence="1" type="ORF">PI95_034015</name>
</gene>
<sequence>MRNAILPRGKRLVMTTGDARVGKSTTARLLVELYLESKLKLRAYYTGNRNKLYAYEMLLRVGELPLTQGGADQLLIDLEYFSDFQVALSDLPGQNVEHFKQFAEEVLLWDATASLGYCITFVHPISHRRDCVEYLQELFDYCGNKADYVIVKNLYFGDDFPYYDGSDIQKRIVKIGGEELYLGALWRETYELVESLNLPYCQAMQNPEIDLMNRSRIFNWMEEFKQQIKNNKIISDLLAFSQPVSSGNLQQQLNFDF</sequence>
<comment type="caution">
    <text evidence="1">The sequence shown here is derived from an EMBL/GenBank/DDBJ whole genome shotgun (WGS) entry which is preliminary data.</text>
</comment>